<protein>
    <recommendedName>
        <fullName evidence="3">2'-phosphotransferase</fullName>
        <ecNumber evidence="3">2.7.1.160</ecNumber>
    </recommendedName>
</protein>
<evidence type="ECO:0000256" key="5">
    <source>
        <dbReference type="ARBA" id="ARBA00023027"/>
    </source>
</evidence>
<dbReference type="SUPFAM" id="SSF56399">
    <property type="entry name" value="ADP-ribosylation"/>
    <property type="match status" value="1"/>
</dbReference>
<evidence type="ECO:0000256" key="1">
    <source>
        <dbReference type="ARBA" id="ARBA00003343"/>
    </source>
</evidence>
<dbReference type="OrthoDB" id="419694at2759"/>
<evidence type="ECO:0000256" key="4">
    <source>
        <dbReference type="ARBA" id="ARBA00022679"/>
    </source>
</evidence>
<keyword evidence="4" id="KW-0808">Transferase</keyword>
<evidence type="ECO:0000313" key="8">
    <source>
        <dbReference type="EMBL" id="OAX78510.1"/>
    </source>
</evidence>
<keyword evidence="9" id="KW-1185">Reference proteome</keyword>
<dbReference type="InterPro" id="IPR042081">
    <property type="entry name" value="RNA_2'-PTrans_C"/>
</dbReference>
<dbReference type="GO" id="GO:0006388">
    <property type="term" value="P:tRNA splicing, via endonucleolytic cleavage and ligation"/>
    <property type="evidence" value="ECO:0007669"/>
    <property type="project" value="TreeGrafter"/>
</dbReference>
<evidence type="ECO:0000256" key="3">
    <source>
        <dbReference type="ARBA" id="ARBA00012007"/>
    </source>
</evidence>
<reference evidence="8 9" key="1">
    <citation type="submission" date="2015-07" db="EMBL/GenBank/DDBJ databases">
        <title>Emmonsia species relationships and genome sequence.</title>
        <authorList>
            <person name="Cuomo C.A."/>
            <person name="Schwartz I.S."/>
            <person name="Kenyon C."/>
            <person name="de Hoog G.S."/>
            <person name="Govender N.P."/>
            <person name="Botha A."/>
            <person name="Moreno L."/>
            <person name="de Vries M."/>
            <person name="Munoz J.F."/>
            <person name="Stielow J.B."/>
        </authorList>
    </citation>
    <scope>NUCLEOTIDE SEQUENCE [LARGE SCALE GENOMIC DNA]</scope>
    <source>
        <strain evidence="8 9">CBS 136260</strain>
    </source>
</reference>
<organism evidence="8 9">
    <name type="scientific">Emergomyces africanus</name>
    <dbReference type="NCBI Taxonomy" id="1955775"/>
    <lineage>
        <taxon>Eukaryota</taxon>
        <taxon>Fungi</taxon>
        <taxon>Dikarya</taxon>
        <taxon>Ascomycota</taxon>
        <taxon>Pezizomycotina</taxon>
        <taxon>Eurotiomycetes</taxon>
        <taxon>Eurotiomycetidae</taxon>
        <taxon>Onygenales</taxon>
        <taxon>Ajellomycetaceae</taxon>
        <taxon>Emergomyces</taxon>
    </lineage>
</organism>
<dbReference type="Pfam" id="PF01885">
    <property type="entry name" value="PTS_2-RNA"/>
    <property type="match status" value="1"/>
</dbReference>
<feature type="compositionally biased region" description="Low complexity" evidence="7">
    <location>
        <begin position="98"/>
        <end position="121"/>
    </location>
</feature>
<keyword evidence="5" id="KW-0520">NAD</keyword>
<dbReference type="GO" id="GO:0000215">
    <property type="term" value="F:tRNA 2'-phosphotransferase activity"/>
    <property type="evidence" value="ECO:0007669"/>
    <property type="project" value="UniProtKB-EC"/>
</dbReference>
<dbReference type="InterPro" id="IPR042080">
    <property type="entry name" value="RNA_2'-PTrans_N"/>
</dbReference>
<dbReference type="Proteomes" id="UP000091918">
    <property type="component" value="Unassembled WGS sequence"/>
</dbReference>
<proteinExistence type="inferred from homology"/>
<evidence type="ECO:0000256" key="7">
    <source>
        <dbReference type="SAM" id="MobiDB-lite"/>
    </source>
</evidence>
<feature type="compositionally biased region" description="Gly residues" evidence="7">
    <location>
        <begin position="343"/>
        <end position="365"/>
    </location>
</feature>
<feature type="region of interest" description="Disordered" evidence="7">
    <location>
        <begin position="89"/>
        <end position="130"/>
    </location>
</feature>
<dbReference type="Gene3D" id="1.10.10.970">
    <property type="entry name" value="RNA 2'-phosphotransferase, Tpt1/KptA family, N-terminal domain"/>
    <property type="match status" value="1"/>
</dbReference>
<name>A0A1B7NPG2_9EURO</name>
<dbReference type="AlphaFoldDB" id="A0A1B7NPG2"/>
<dbReference type="PANTHER" id="PTHR12684">
    <property type="entry name" value="PUTATIVE PHOSPHOTRANSFERASE"/>
    <property type="match status" value="1"/>
</dbReference>
<feature type="region of interest" description="Disordered" evidence="7">
    <location>
        <begin position="341"/>
        <end position="365"/>
    </location>
</feature>
<comment type="caution">
    <text evidence="8">The sequence shown here is derived from an EMBL/GenBank/DDBJ whole genome shotgun (WGS) entry which is preliminary data.</text>
</comment>
<comment type="catalytic activity">
    <reaction evidence="6">
        <text>2'-phospho-[ligated tRNA] + NAD(+) = mature tRNA + ADP-alpha-D-ribose 1'',2''-cyclic phosphate + nicotinamide</text>
        <dbReference type="Rhea" id="RHEA:23324"/>
        <dbReference type="Rhea" id="RHEA-COMP:11106"/>
        <dbReference type="Rhea" id="RHEA-COMP:11107"/>
        <dbReference type="ChEBI" id="CHEBI:17154"/>
        <dbReference type="ChEBI" id="CHEBI:57540"/>
        <dbReference type="ChEBI" id="CHEBI:76596"/>
        <dbReference type="ChEBI" id="CHEBI:82883"/>
        <dbReference type="ChEBI" id="CHEBI:85027"/>
        <dbReference type="EC" id="2.7.1.160"/>
    </reaction>
</comment>
<gene>
    <name evidence="8" type="ORF">ACJ72_07180</name>
</gene>
<dbReference type="STRING" id="1658172.A0A1B7NPG2"/>
<comment type="function">
    <text evidence="1">Catalyzes the last step of tRNA splicing, the transfer of the splice junction 2'-phosphate from ligated tRNA to NAD to produce ADP-ribose 1''-2'' cyclic phosphate.</text>
</comment>
<evidence type="ECO:0000256" key="6">
    <source>
        <dbReference type="ARBA" id="ARBA00047949"/>
    </source>
</evidence>
<evidence type="ECO:0000256" key="2">
    <source>
        <dbReference type="ARBA" id="ARBA00009836"/>
    </source>
</evidence>
<dbReference type="EC" id="2.7.1.160" evidence="3"/>
<evidence type="ECO:0000313" key="9">
    <source>
        <dbReference type="Proteomes" id="UP000091918"/>
    </source>
</evidence>
<feature type="region of interest" description="Disordered" evidence="7">
    <location>
        <begin position="1"/>
        <end position="25"/>
    </location>
</feature>
<dbReference type="PANTHER" id="PTHR12684:SF2">
    <property type="entry name" value="TRNA 2'-PHOSPHOTRANSFERASE 1"/>
    <property type="match status" value="1"/>
</dbReference>
<comment type="similarity">
    <text evidence="2">Belongs to the KptA/TPT1 family.</text>
</comment>
<sequence>MSRPRRGRDRGRGLGEGRSEPSREVAVSKALSYILRHAAEREGVKIDSHGYANVADVLAWRKLKSLKVTLPEILNAVSTSDKQRFGLLYKPLPSPQATPTTDPSEQESSSPSTTSTTTQTTAQALAVNDPEPTHYLIRATQGHSIKTVEAAYLLQRLSLTASGTNDDDASTSTTTPPLPDTVVHGTYHAAWPSILAYGGLRCMSRNHIHFATGPALTSVLPKGRGGPVAILPPPGRGGSGVISGMRADAQILIYIDLKRALEAGVPFWRSENGVILSEGVDLGKGRGEGEGEGETYGRQGVGIEFFDVVVERTNGLGVLWDRERGGLVQETPDWMLKAKSLKGGAGRGAGAKGRGRGKGGGGRDI</sequence>
<dbReference type="InterPro" id="IPR002745">
    <property type="entry name" value="Ptrans_KptA/Tpt1"/>
</dbReference>
<dbReference type="EMBL" id="LGUA01001473">
    <property type="protein sequence ID" value="OAX78510.1"/>
    <property type="molecule type" value="Genomic_DNA"/>
</dbReference>
<accession>A0A1B7NPG2</accession>
<dbReference type="Gene3D" id="3.20.170.30">
    <property type="match status" value="1"/>
</dbReference>
<feature type="compositionally biased region" description="Basic and acidic residues" evidence="7">
    <location>
        <begin position="10"/>
        <end position="23"/>
    </location>
</feature>